<evidence type="ECO:0000259" key="1">
    <source>
        <dbReference type="PROSITE" id="PS50181"/>
    </source>
</evidence>
<protein>
    <recommendedName>
        <fullName evidence="1">F-box domain-containing protein</fullName>
    </recommendedName>
</protein>
<evidence type="ECO:0000313" key="2">
    <source>
        <dbReference type="EMBL" id="KAJ7350707.1"/>
    </source>
</evidence>
<proteinExistence type="predicted"/>
<keyword evidence="3" id="KW-1185">Reference proteome</keyword>
<dbReference type="EMBL" id="JARIHO010000014">
    <property type="protein sequence ID" value="KAJ7350707.1"/>
    <property type="molecule type" value="Genomic_DNA"/>
</dbReference>
<feature type="domain" description="F-box" evidence="1">
    <location>
        <begin position="1"/>
        <end position="46"/>
    </location>
</feature>
<reference evidence="2" key="1">
    <citation type="submission" date="2023-03" db="EMBL/GenBank/DDBJ databases">
        <title>Massive genome expansion in bonnet fungi (Mycena s.s.) driven by repeated elements and novel gene families across ecological guilds.</title>
        <authorList>
            <consortium name="Lawrence Berkeley National Laboratory"/>
            <person name="Harder C.B."/>
            <person name="Miyauchi S."/>
            <person name="Viragh M."/>
            <person name="Kuo A."/>
            <person name="Thoen E."/>
            <person name="Andreopoulos B."/>
            <person name="Lu D."/>
            <person name="Skrede I."/>
            <person name="Drula E."/>
            <person name="Henrissat B."/>
            <person name="Morin E."/>
            <person name="Kohler A."/>
            <person name="Barry K."/>
            <person name="LaButti K."/>
            <person name="Morin E."/>
            <person name="Salamov A."/>
            <person name="Lipzen A."/>
            <person name="Mereny Z."/>
            <person name="Hegedus B."/>
            <person name="Baldrian P."/>
            <person name="Stursova M."/>
            <person name="Weitz H."/>
            <person name="Taylor A."/>
            <person name="Grigoriev I.V."/>
            <person name="Nagy L.G."/>
            <person name="Martin F."/>
            <person name="Kauserud H."/>
        </authorList>
    </citation>
    <scope>NUCLEOTIDE SEQUENCE</scope>
    <source>
        <strain evidence="2">CBHHK002</strain>
    </source>
</reference>
<dbReference type="AlphaFoldDB" id="A0AAD7EUD9"/>
<comment type="caution">
    <text evidence="2">The sequence shown here is derived from an EMBL/GenBank/DDBJ whole genome shotgun (WGS) entry which is preliminary data.</text>
</comment>
<dbReference type="Proteomes" id="UP001218218">
    <property type="component" value="Unassembled WGS sequence"/>
</dbReference>
<dbReference type="PROSITE" id="PS50181">
    <property type="entry name" value="FBOX"/>
    <property type="match status" value="1"/>
</dbReference>
<accession>A0AAD7EUD9</accession>
<dbReference type="InterPro" id="IPR036047">
    <property type="entry name" value="F-box-like_dom_sf"/>
</dbReference>
<dbReference type="SMART" id="SM00256">
    <property type="entry name" value="FBOX"/>
    <property type="match status" value="1"/>
</dbReference>
<evidence type="ECO:0000313" key="3">
    <source>
        <dbReference type="Proteomes" id="UP001218218"/>
    </source>
</evidence>
<dbReference type="InterPro" id="IPR001810">
    <property type="entry name" value="F-box_dom"/>
</dbReference>
<dbReference type="SUPFAM" id="SSF81383">
    <property type="entry name" value="F-box domain"/>
    <property type="match status" value="1"/>
</dbReference>
<gene>
    <name evidence="2" type="ORF">DFH08DRAFT_862182</name>
</gene>
<organism evidence="2 3">
    <name type="scientific">Mycena albidolilacea</name>
    <dbReference type="NCBI Taxonomy" id="1033008"/>
    <lineage>
        <taxon>Eukaryota</taxon>
        <taxon>Fungi</taxon>
        <taxon>Dikarya</taxon>
        <taxon>Basidiomycota</taxon>
        <taxon>Agaricomycotina</taxon>
        <taxon>Agaricomycetes</taxon>
        <taxon>Agaricomycetidae</taxon>
        <taxon>Agaricales</taxon>
        <taxon>Marasmiineae</taxon>
        <taxon>Mycenaceae</taxon>
        <taxon>Mycena</taxon>
    </lineage>
</organism>
<sequence>MSLHGLPTDIILDIVDLLELPDPISLLLTCSSFYALSKERSFWISILETTRKKSAISCPLNADLSQYTLEKLKAMAFSWLSLQENWNRPFPQIVQPAAPALLPGPAQIIFTVQGTDILVLTENTSVFTWDARLATPFPFPAIETGGHMTQVSGPSEAPGVCSFAISVPQTTDTSISRRYILTIKHAAGKAISIASEFTENPTPPDSHFESLFVAEDMVGLGTIVAMNQKKDCVITLGSGKNCVPDSSVLNIHRSVSGNDLMVSFPYKGHLYILIENGESVQVQHISQRNLCSGRCEESGLYDSEIDSSYIHNVGSAAYCYMVPSTPFYGIAAAFVRLQWTDAFTRITSFTFLPNTATHASDDGVLSPLAFDSPCVSAYLPGELANISLIWLDHSGFNVVAVIQPYGTGLDPLKLVLVRYHPETRSTSSHILTVPDTIDLELVISVCVDDTAGAVYLVDTGGQLWTLRYV</sequence>
<name>A0AAD7EUD9_9AGAR</name>